<gene>
    <name evidence="2" type="ORF">PPROV_000019700</name>
</gene>
<protein>
    <recommendedName>
        <fullName evidence="1">N-acetyltransferase domain-containing protein</fullName>
    </recommendedName>
</protein>
<sequence>MNESTWRISRLPLSGPSSALLINAVAKLNANTFGGGAIVATNQPDVVLDDSDKLDELDKLLDQQIGLPPELRAAILEEGVPEPSSAIGATVAWLSTRTEEDVKRRLSNAIEKKANTVVEHRTAQRQSDVFRALPKEQRKAKARNARRTWHCLVAKQRGANDVAGAVLVFTTFPTAPLPPPLPIVGEATRSAYIANLAVHASARRTGCASALMEKAEQVARRWKYPGIFLHVHKNNKQALALYRSRGYSIVEPPTIDVGDDDDDATPGEIILRRIRKWSATPYERQGEWLMFKSL</sequence>
<dbReference type="InterPro" id="IPR016181">
    <property type="entry name" value="Acyl_CoA_acyltransferase"/>
</dbReference>
<evidence type="ECO:0000313" key="3">
    <source>
        <dbReference type="Proteomes" id="UP000660262"/>
    </source>
</evidence>
<comment type="caution">
    <text evidence="2">The sequence shown here is derived from an EMBL/GenBank/DDBJ whole genome shotgun (WGS) entry which is preliminary data.</text>
</comment>
<dbReference type="Pfam" id="PF00583">
    <property type="entry name" value="Acetyltransf_1"/>
    <property type="match status" value="1"/>
</dbReference>
<dbReference type="OrthoDB" id="1912023at2759"/>
<feature type="domain" description="N-acetyltransferase" evidence="1">
    <location>
        <begin position="109"/>
        <end position="294"/>
    </location>
</feature>
<keyword evidence="3" id="KW-1185">Reference proteome</keyword>
<dbReference type="GO" id="GO:0016747">
    <property type="term" value="F:acyltransferase activity, transferring groups other than amino-acyl groups"/>
    <property type="evidence" value="ECO:0007669"/>
    <property type="project" value="InterPro"/>
</dbReference>
<organism evidence="2 3">
    <name type="scientific">Pycnococcus provasolii</name>
    <dbReference type="NCBI Taxonomy" id="41880"/>
    <lineage>
        <taxon>Eukaryota</taxon>
        <taxon>Viridiplantae</taxon>
        <taxon>Chlorophyta</taxon>
        <taxon>Pseudoscourfieldiophyceae</taxon>
        <taxon>Pseudoscourfieldiales</taxon>
        <taxon>Pycnococcaceae</taxon>
        <taxon>Pycnococcus</taxon>
    </lineage>
</organism>
<accession>A0A830H6W8</accession>
<dbReference type="CDD" id="cd04301">
    <property type="entry name" value="NAT_SF"/>
    <property type="match status" value="1"/>
</dbReference>
<name>A0A830H6W8_9CHLO</name>
<dbReference type="Gene3D" id="3.40.630.30">
    <property type="match status" value="1"/>
</dbReference>
<dbReference type="EMBL" id="BNJQ01000001">
    <property type="protein sequence ID" value="GHP01441.1"/>
    <property type="molecule type" value="Genomic_DNA"/>
</dbReference>
<dbReference type="PANTHER" id="PTHR47443:SF3">
    <property type="entry name" value="GCN5-RELATED N-ACETYLTRANSFERASE 4, CHLOROPLASTIC"/>
    <property type="match status" value="1"/>
</dbReference>
<dbReference type="Proteomes" id="UP000660262">
    <property type="component" value="Unassembled WGS sequence"/>
</dbReference>
<proteinExistence type="predicted"/>
<dbReference type="InterPro" id="IPR000182">
    <property type="entry name" value="GNAT_dom"/>
</dbReference>
<dbReference type="PANTHER" id="PTHR47443">
    <property type="entry name" value="ACYL-COA N-ACYLTRANSFERASES (NAT) SUPERFAMILY PROTEIN"/>
    <property type="match status" value="1"/>
</dbReference>
<dbReference type="AlphaFoldDB" id="A0A830H6W8"/>
<dbReference type="SUPFAM" id="SSF55729">
    <property type="entry name" value="Acyl-CoA N-acyltransferases (Nat)"/>
    <property type="match status" value="1"/>
</dbReference>
<evidence type="ECO:0000259" key="1">
    <source>
        <dbReference type="PROSITE" id="PS51186"/>
    </source>
</evidence>
<dbReference type="PROSITE" id="PS51186">
    <property type="entry name" value="GNAT"/>
    <property type="match status" value="1"/>
</dbReference>
<reference evidence="2" key="1">
    <citation type="submission" date="2020-10" db="EMBL/GenBank/DDBJ databases">
        <title>Unveiling of a novel bifunctional photoreceptor, Dualchrome1, isolated from a cosmopolitan green alga.</title>
        <authorList>
            <person name="Suzuki S."/>
            <person name="Kawachi M."/>
        </authorList>
    </citation>
    <scope>NUCLEOTIDE SEQUENCE</scope>
    <source>
        <strain evidence="2">NIES 2893</strain>
    </source>
</reference>
<evidence type="ECO:0000313" key="2">
    <source>
        <dbReference type="EMBL" id="GHP01441.1"/>
    </source>
</evidence>